<dbReference type="InterPro" id="IPR003439">
    <property type="entry name" value="ABC_transporter-like_ATP-bd"/>
</dbReference>
<evidence type="ECO:0000256" key="5">
    <source>
        <dbReference type="ARBA" id="ARBA00022989"/>
    </source>
</evidence>
<sequence>MTLTRYTQLLSYLGRWRGRMVVATAVTLLATVLGLAQPLLAGHIVDSISTSSPILAPSLLLVTVFLLQSATESAGRYLLERVGEQLVLALRERFARQVLALRIEHVHATRVGDLLSQVTTDLALLSQVPKNLIEVATGGLAVGVAAAVMCYLDPLLFTVALVITTIAFGGASLALSRIQQAAADKQSAVGSLAANLERCISAIRTIRIFGAERREEAAIVVAAHTAYDAGIRSAALTALATPVIRLSTSGSFLLILLIGSIRVANGSLELGTLVTLFLFTMYALFPLSNVFQGVISLRIALGSFDRVHTTLSLATEDQPVPPAASAAAPPPPRPLTPVLEFDHVSFAYSDRRILDEVSFTLDHRTTLAIVGASGAGKTTILSLIGKFYPPATGSIRLNGCEYSALSPADVRSALTIVEQDAPVLHGTIKDNLLLARPDATDDELWSALEATNLSLLVSRLPGGLDAPVGDRGSTLSGGERQRLALARAILSGRPLALLDEPTSNLDIRNEKLLLEALDELREHTSVIIVAHRLATVRSADMIIVLADGKIAACGQHTDLMSTSPHYQSLVESGLGGSQPHLPDPRPLAEIDGTTEMHR</sequence>
<dbReference type="PROSITE" id="PS50893">
    <property type="entry name" value="ABC_TRANSPORTER_2"/>
    <property type="match status" value="1"/>
</dbReference>
<dbReference type="SUPFAM" id="SSF52540">
    <property type="entry name" value="P-loop containing nucleoside triphosphate hydrolases"/>
    <property type="match status" value="1"/>
</dbReference>
<gene>
    <name evidence="11" type="ORF">RAJCM14343_5183</name>
</gene>
<dbReference type="PANTHER" id="PTHR43394:SF1">
    <property type="entry name" value="ATP-BINDING CASSETTE SUB-FAMILY B MEMBER 10, MITOCHONDRIAL"/>
    <property type="match status" value="1"/>
</dbReference>
<feature type="domain" description="ABC transmembrane type-1" evidence="10">
    <location>
        <begin position="21"/>
        <end position="297"/>
    </location>
</feature>
<dbReference type="SUPFAM" id="SSF90123">
    <property type="entry name" value="ABC transporter transmembrane region"/>
    <property type="match status" value="1"/>
</dbReference>
<comment type="caution">
    <text evidence="11">The sequence shown here is derived from an EMBL/GenBank/DDBJ whole genome shotgun (WGS) entry which is preliminary data.</text>
</comment>
<feature type="transmembrane region" description="Helical" evidence="8">
    <location>
        <begin position="155"/>
        <end position="175"/>
    </location>
</feature>
<dbReference type="InterPro" id="IPR036640">
    <property type="entry name" value="ABC1_TM_sf"/>
</dbReference>
<keyword evidence="3" id="KW-0547">Nucleotide-binding</keyword>
<proteinExistence type="predicted"/>
<evidence type="ECO:0000259" key="9">
    <source>
        <dbReference type="PROSITE" id="PS50893"/>
    </source>
</evidence>
<evidence type="ECO:0000256" key="7">
    <source>
        <dbReference type="SAM" id="MobiDB-lite"/>
    </source>
</evidence>
<protein>
    <submittedName>
        <fullName evidence="11">ABC transporter ATP-binding protein</fullName>
    </submittedName>
</protein>
<feature type="transmembrane region" description="Helical" evidence="8">
    <location>
        <begin position="132"/>
        <end position="149"/>
    </location>
</feature>
<comment type="subcellular location">
    <subcellularLocation>
        <location evidence="1">Cell membrane</location>
        <topology evidence="1">Multi-pass membrane protein</topology>
    </subcellularLocation>
</comment>
<feature type="transmembrane region" description="Helical" evidence="8">
    <location>
        <begin position="243"/>
        <end position="264"/>
    </location>
</feature>
<dbReference type="InterPro" id="IPR027417">
    <property type="entry name" value="P-loop_NTPase"/>
</dbReference>
<feature type="transmembrane region" description="Helical" evidence="8">
    <location>
        <begin position="270"/>
        <end position="291"/>
    </location>
</feature>
<evidence type="ECO:0000256" key="1">
    <source>
        <dbReference type="ARBA" id="ARBA00004651"/>
    </source>
</evidence>
<name>A0ABQ0YU29_9NOCA</name>
<evidence type="ECO:0000313" key="11">
    <source>
        <dbReference type="EMBL" id="GES39905.1"/>
    </source>
</evidence>
<evidence type="ECO:0000256" key="2">
    <source>
        <dbReference type="ARBA" id="ARBA00022692"/>
    </source>
</evidence>
<evidence type="ECO:0000256" key="6">
    <source>
        <dbReference type="ARBA" id="ARBA00023136"/>
    </source>
</evidence>
<dbReference type="Pfam" id="PF00005">
    <property type="entry name" value="ABC_tran"/>
    <property type="match status" value="1"/>
</dbReference>
<feature type="domain" description="ABC transporter" evidence="9">
    <location>
        <begin position="339"/>
        <end position="572"/>
    </location>
</feature>
<dbReference type="InterPro" id="IPR011527">
    <property type="entry name" value="ABC1_TM_dom"/>
</dbReference>
<feature type="transmembrane region" description="Helical" evidence="8">
    <location>
        <begin position="51"/>
        <end position="71"/>
    </location>
</feature>
<evidence type="ECO:0000256" key="3">
    <source>
        <dbReference type="ARBA" id="ARBA00022741"/>
    </source>
</evidence>
<keyword evidence="2 8" id="KW-0812">Transmembrane</keyword>
<accession>A0ABQ0YU29</accession>
<keyword evidence="12" id="KW-1185">Reference proteome</keyword>
<dbReference type="CDD" id="cd18551">
    <property type="entry name" value="ABC_6TM_LmrA_like"/>
    <property type="match status" value="1"/>
</dbReference>
<dbReference type="Pfam" id="PF00664">
    <property type="entry name" value="ABC_membrane"/>
    <property type="match status" value="1"/>
</dbReference>
<evidence type="ECO:0000256" key="4">
    <source>
        <dbReference type="ARBA" id="ARBA00022840"/>
    </source>
</evidence>
<dbReference type="RefSeq" id="WP_051446097.1">
    <property type="nucleotide sequence ID" value="NZ_BAAAYP010000044.1"/>
</dbReference>
<dbReference type="Proteomes" id="UP000325466">
    <property type="component" value="Unassembled WGS sequence"/>
</dbReference>
<organism evidence="11 12">
    <name type="scientific">Rhodococcus aetherivorans</name>
    <dbReference type="NCBI Taxonomy" id="191292"/>
    <lineage>
        <taxon>Bacteria</taxon>
        <taxon>Bacillati</taxon>
        <taxon>Actinomycetota</taxon>
        <taxon>Actinomycetes</taxon>
        <taxon>Mycobacteriales</taxon>
        <taxon>Nocardiaceae</taxon>
        <taxon>Rhodococcus</taxon>
    </lineage>
</organism>
<keyword evidence="4 11" id="KW-0067">ATP-binding</keyword>
<dbReference type="PANTHER" id="PTHR43394">
    <property type="entry name" value="ATP-DEPENDENT PERMEASE MDL1, MITOCHONDRIAL"/>
    <property type="match status" value="1"/>
</dbReference>
<dbReference type="GO" id="GO:0005524">
    <property type="term" value="F:ATP binding"/>
    <property type="evidence" value="ECO:0007669"/>
    <property type="project" value="UniProtKB-KW"/>
</dbReference>
<dbReference type="InterPro" id="IPR017871">
    <property type="entry name" value="ABC_transporter-like_CS"/>
</dbReference>
<dbReference type="Gene3D" id="3.40.50.300">
    <property type="entry name" value="P-loop containing nucleotide triphosphate hydrolases"/>
    <property type="match status" value="1"/>
</dbReference>
<dbReference type="PROSITE" id="PS50929">
    <property type="entry name" value="ABC_TM1F"/>
    <property type="match status" value="1"/>
</dbReference>
<feature type="region of interest" description="Disordered" evidence="7">
    <location>
        <begin position="571"/>
        <end position="598"/>
    </location>
</feature>
<keyword evidence="6 8" id="KW-0472">Membrane</keyword>
<dbReference type="InterPro" id="IPR003593">
    <property type="entry name" value="AAA+_ATPase"/>
</dbReference>
<feature type="compositionally biased region" description="Basic and acidic residues" evidence="7">
    <location>
        <begin position="582"/>
        <end position="598"/>
    </location>
</feature>
<evidence type="ECO:0000259" key="10">
    <source>
        <dbReference type="PROSITE" id="PS50929"/>
    </source>
</evidence>
<evidence type="ECO:0000256" key="8">
    <source>
        <dbReference type="SAM" id="Phobius"/>
    </source>
</evidence>
<dbReference type="EMBL" id="BLAH01000143">
    <property type="protein sequence ID" value="GES39905.1"/>
    <property type="molecule type" value="Genomic_DNA"/>
</dbReference>
<evidence type="ECO:0000313" key="12">
    <source>
        <dbReference type="Proteomes" id="UP000325466"/>
    </source>
</evidence>
<dbReference type="PROSITE" id="PS00211">
    <property type="entry name" value="ABC_TRANSPORTER_1"/>
    <property type="match status" value="1"/>
</dbReference>
<dbReference type="Gene3D" id="1.20.1560.10">
    <property type="entry name" value="ABC transporter type 1, transmembrane domain"/>
    <property type="match status" value="1"/>
</dbReference>
<dbReference type="SMART" id="SM00382">
    <property type="entry name" value="AAA"/>
    <property type="match status" value="1"/>
</dbReference>
<keyword evidence="5 8" id="KW-1133">Transmembrane helix</keyword>
<reference evidence="11 12" key="1">
    <citation type="journal article" date="2018" name="Biodegradation">
        <title>1,4-Dioxane degradation characteristics of Rhodococcus aetherivorans JCM 14343.</title>
        <authorList>
            <person name="Inoue D."/>
            <person name="Tsunoda T."/>
            <person name="Yamamoto N."/>
            <person name="Ike M."/>
            <person name="Sei K."/>
        </authorList>
    </citation>
    <scope>NUCLEOTIDE SEQUENCE [LARGE SCALE GENOMIC DNA]</scope>
    <source>
        <strain evidence="11 12">JCM 14343</strain>
    </source>
</reference>
<dbReference type="InterPro" id="IPR039421">
    <property type="entry name" value="Type_1_exporter"/>
</dbReference>